<evidence type="ECO:0000256" key="3">
    <source>
        <dbReference type="ARBA" id="ARBA00003848"/>
    </source>
</evidence>
<comment type="function">
    <text evidence="3">Catalyzes the phosphorylation of hydroxymethylpyrimidine phosphate (HMP-P) to HMP-PP, and of HMP to HMP-P.</text>
</comment>
<dbReference type="SUPFAM" id="SSF53613">
    <property type="entry name" value="Ribokinase-like"/>
    <property type="match status" value="1"/>
</dbReference>
<gene>
    <name evidence="7" type="ORF">AB0E61_13680</name>
</gene>
<comment type="catalytic activity">
    <reaction evidence="1">
        <text>4-amino-5-hydroxymethyl-2-methylpyrimidine + ATP = 4-amino-2-methyl-5-(phosphooxymethyl)pyrimidine + ADP + H(+)</text>
        <dbReference type="Rhea" id="RHEA:23096"/>
        <dbReference type="ChEBI" id="CHEBI:15378"/>
        <dbReference type="ChEBI" id="CHEBI:16892"/>
        <dbReference type="ChEBI" id="CHEBI:30616"/>
        <dbReference type="ChEBI" id="CHEBI:58354"/>
        <dbReference type="ChEBI" id="CHEBI:456216"/>
        <dbReference type="EC" id="2.7.1.49"/>
    </reaction>
</comment>
<dbReference type="InterPro" id="IPR004399">
    <property type="entry name" value="HMP/HMP-P_kinase_dom"/>
</dbReference>
<keyword evidence="7" id="KW-0418">Kinase</keyword>
<comment type="caution">
    <text evidence="7">The sequence shown here is derived from an EMBL/GenBank/DDBJ whole genome shotgun (WGS) entry which is preliminary data.</text>
</comment>
<dbReference type="GO" id="GO:0016301">
    <property type="term" value="F:kinase activity"/>
    <property type="evidence" value="ECO:0007669"/>
    <property type="project" value="UniProtKB-KW"/>
</dbReference>
<evidence type="ECO:0000256" key="2">
    <source>
        <dbReference type="ARBA" id="ARBA00000565"/>
    </source>
</evidence>
<name>A0ABV2YZG5_9ACTN</name>
<evidence type="ECO:0000256" key="4">
    <source>
        <dbReference type="ARBA" id="ARBA00004769"/>
    </source>
</evidence>
<keyword evidence="7" id="KW-0808">Transferase</keyword>
<feature type="domain" description="Pyridoxamine kinase/Phosphomethylpyrimidine kinase" evidence="6">
    <location>
        <begin position="17"/>
        <end position="254"/>
    </location>
</feature>
<dbReference type="EMBL" id="JBEZVI010000009">
    <property type="protein sequence ID" value="MEU3711135.1"/>
    <property type="molecule type" value="Genomic_DNA"/>
</dbReference>
<reference evidence="7 8" key="1">
    <citation type="submission" date="2024-06" db="EMBL/GenBank/DDBJ databases">
        <title>The Natural Products Discovery Center: Release of the First 8490 Sequenced Strains for Exploring Actinobacteria Biosynthetic Diversity.</title>
        <authorList>
            <person name="Kalkreuter E."/>
            <person name="Kautsar S.A."/>
            <person name="Yang D."/>
            <person name="Bader C.D."/>
            <person name="Teijaro C.N."/>
            <person name="Fluegel L."/>
            <person name="Davis C.M."/>
            <person name="Simpson J.R."/>
            <person name="Lauterbach L."/>
            <person name="Steele A.D."/>
            <person name="Gui C."/>
            <person name="Meng S."/>
            <person name="Li G."/>
            <person name="Viehrig K."/>
            <person name="Ye F."/>
            <person name="Su P."/>
            <person name="Kiefer A.F."/>
            <person name="Nichols A."/>
            <person name="Cepeda A.J."/>
            <person name="Yan W."/>
            <person name="Fan B."/>
            <person name="Jiang Y."/>
            <person name="Adhikari A."/>
            <person name="Zheng C.-J."/>
            <person name="Schuster L."/>
            <person name="Cowan T.M."/>
            <person name="Smanski M.J."/>
            <person name="Chevrette M.G."/>
            <person name="De Carvalho L.P.S."/>
            <person name="Shen B."/>
        </authorList>
    </citation>
    <scope>NUCLEOTIDE SEQUENCE [LARGE SCALE GENOMIC DNA]</scope>
    <source>
        <strain evidence="7 8">NPDC033039</strain>
    </source>
</reference>
<dbReference type="PANTHER" id="PTHR20858">
    <property type="entry name" value="PHOSPHOMETHYLPYRIMIDINE KINASE"/>
    <property type="match status" value="1"/>
</dbReference>
<sequence>MPDNAAPPVCLTIGTSDSGGGAGIQGDIKALASVGCFTATVLAGLTAQNTTGVLSRHPVPVDFLRAQFDAVRADFDIRAVKVGTTWSAAHLLAIAELLADLAVPVVVDPVMVSAAGGALGGRDARAALIEALLPLADVLTPNVAEARLLTGDETSGPGELAQRLIGLGAPAVVVTSGGDGEDWFADGLTALRLDRPAHRTGAEHGAGCAHSALITGLRAHGLPLSQAVLEATALASGAVRDGLTSIGRGVHPVDVLGLPARAPGRATAV</sequence>
<protein>
    <submittedName>
        <fullName evidence="7">Hydroxymethylpyrimidine/phosphomethylpyrimidine kinase</fullName>
    </submittedName>
</protein>
<dbReference type="RefSeq" id="WP_037677637.1">
    <property type="nucleotide sequence ID" value="NZ_JBEZVI010000009.1"/>
</dbReference>
<dbReference type="Pfam" id="PF08543">
    <property type="entry name" value="Phos_pyr_kin"/>
    <property type="match status" value="1"/>
</dbReference>
<evidence type="ECO:0000256" key="5">
    <source>
        <dbReference type="ARBA" id="ARBA00022977"/>
    </source>
</evidence>
<dbReference type="Proteomes" id="UP001550853">
    <property type="component" value="Unassembled WGS sequence"/>
</dbReference>
<dbReference type="Gene3D" id="3.40.1190.20">
    <property type="match status" value="1"/>
</dbReference>
<proteinExistence type="predicted"/>
<organism evidence="7 8">
    <name type="scientific">Streptomyces catenulae</name>
    <dbReference type="NCBI Taxonomy" id="66875"/>
    <lineage>
        <taxon>Bacteria</taxon>
        <taxon>Bacillati</taxon>
        <taxon>Actinomycetota</taxon>
        <taxon>Actinomycetes</taxon>
        <taxon>Kitasatosporales</taxon>
        <taxon>Streptomycetaceae</taxon>
        <taxon>Streptomyces</taxon>
    </lineage>
</organism>
<evidence type="ECO:0000313" key="7">
    <source>
        <dbReference type="EMBL" id="MEU3711135.1"/>
    </source>
</evidence>
<comment type="pathway">
    <text evidence="4">Cofactor biosynthesis; thiamine diphosphate biosynthesis; 4-amino-2-methyl-5-diphosphomethylpyrimidine from 5-amino-1-(5-phospho-D-ribosyl)imidazole: step 3/3.</text>
</comment>
<evidence type="ECO:0000313" key="8">
    <source>
        <dbReference type="Proteomes" id="UP001550853"/>
    </source>
</evidence>
<keyword evidence="5" id="KW-0784">Thiamine biosynthesis</keyword>
<dbReference type="InterPro" id="IPR029056">
    <property type="entry name" value="Ribokinase-like"/>
</dbReference>
<comment type="catalytic activity">
    <reaction evidence="2">
        <text>4-amino-2-methyl-5-(phosphooxymethyl)pyrimidine + ATP = 4-amino-2-methyl-5-(diphosphooxymethyl)pyrimidine + ADP</text>
        <dbReference type="Rhea" id="RHEA:19893"/>
        <dbReference type="ChEBI" id="CHEBI:30616"/>
        <dbReference type="ChEBI" id="CHEBI:57841"/>
        <dbReference type="ChEBI" id="CHEBI:58354"/>
        <dbReference type="ChEBI" id="CHEBI:456216"/>
        <dbReference type="EC" id="2.7.4.7"/>
    </reaction>
</comment>
<evidence type="ECO:0000259" key="6">
    <source>
        <dbReference type="Pfam" id="PF08543"/>
    </source>
</evidence>
<dbReference type="InterPro" id="IPR013749">
    <property type="entry name" value="PM/HMP-P_kinase-1"/>
</dbReference>
<dbReference type="PANTHER" id="PTHR20858:SF17">
    <property type="entry name" value="HYDROXYMETHYLPYRIMIDINE_PHOSPHOMETHYLPYRIMIDINE KINASE THI20-RELATED"/>
    <property type="match status" value="1"/>
</dbReference>
<dbReference type="CDD" id="cd01169">
    <property type="entry name" value="HMPP_kinase"/>
    <property type="match status" value="1"/>
</dbReference>
<keyword evidence="8" id="KW-1185">Reference proteome</keyword>
<evidence type="ECO:0000256" key="1">
    <source>
        <dbReference type="ARBA" id="ARBA00000151"/>
    </source>
</evidence>
<accession>A0ABV2YZG5</accession>